<dbReference type="Proteomes" id="UP000003242">
    <property type="component" value="Unassembled WGS sequence"/>
</dbReference>
<keyword evidence="11" id="KW-1185">Reference proteome</keyword>
<dbReference type="PANTHER" id="PTHR22911">
    <property type="entry name" value="ACYL-MALONYL CONDENSING ENZYME-RELATED"/>
    <property type="match status" value="1"/>
</dbReference>
<evidence type="ECO:0000313" key="8">
    <source>
        <dbReference type="EMBL" id="EFD93784.1"/>
    </source>
</evidence>
<feature type="domain" description="EamA" evidence="7">
    <location>
        <begin position="6"/>
        <end position="136"/>
    </location>
</feature>
<evidence type="ECO:0000256" key="1">
    <source>
        <dbReference type="ARBA" id="ARBA00004141"/>
    </source>
</evidence>
<feature type="transmembrane region" description="Helical" evidence="6">
    <location>
        <begin position="68"/>
        <end position="88"/>
    </location>
</feature>
<evidence type="ECO:0000313" key="11">
    <source>
        <dbReference type="Proteomes" id="UP000004018"/>
    </source>
</evidence>
<evidence type="ECO:0000256" key="2">
    <source>
        <dbReference type="ARBA" id="ARBA00007362"/>
    </source>
</evidence>
<keyword evidence="3 6" id="KW-0812">Transmembrane</keyword>
<dbReference type="EMBL" id="ADGP01000021">
    <property type="protein sequence ID" value="EFD93784.1"/>
    <property type="molecule type" value="Genomic_DNA"/>
</dbReference>
<dbReference type="eggNOG" id="COG0697">
    <property type="taxonomic scope" value="Bacteria"/>
</dbReference>
<feature type="transmembrane region" description="Helical" evidence="6">
    <location>
        <begin position="146"/>
        <end position="165"/>
    </location>
</feature>
<feature type="transmembrane region" description="Helical" evidence="6">
    <location>
        <begin position="94"/>
        <end position="113"/>
    </location>
</feature>
<feature type="domain" description="EamA" evidence="7">
    <location>
        <begin position="150"/>
        <end position="277"/>
    </location>
</feature>
<organism evidence="8 10">
    <name type="scientific">Megasphaera lornae</name>
    <dbReference type="NCBI Taxonomy" id="1000568"/>
    <lineage>
        <taxon>Bacteria</taxon>
        <taxon>Bacillati</taxon>
        <taxon>Bacillota</taxon>
        <taxon>Negativicutes</taxon>
        <taxon>Veillonellales</taxon>
        <taxon>Veillonellaceae</taxon>
        <taxon>Megasphaera</taxon>
    </lineage>
</organism>
<dbReference type="Pfam" id="PF00892">
    <property type="entry name" value="EamA"/>
    <property type="match status" value="2"/>
</dbReference>
<feature type="transmembrane region" description="Helical" evidence="6">
    <location>
        <begin position="122"/>
        <end position="140"/>
    </location>
</feature>
<accession>D3LVY1</accession>
<dbReference type="EMBL" id="AFIJ01000007">
    <property type="protein sequence ID" value="EGL42029.1"/>
    <property type="molecule type" value="Genomic_DNA"/>
</dbReference>
<feature type="transmembrane region" description="Helical" evidence="6">
    <location>
        <begin position="207"/>
        <end position="224"/>
    </location>
</feature>
<reference evidence="10" key="1">
    <citation type="submission" date="2009-12" db="EMBL/GenBank/DDBJ databases">
        <title>Sequence of Clostridiales genomosp. BVAB3 str. UPII9-5.</title>
        <authorList>
            <person name="Madupu R."/>
            <person name="Durkin A.S."/>
            <person name="Torralba M."/>
            <person name="Methe B."/>
            <person name="Sutton G.G."/>
            <person name="Strausberg R.L."/>
            <person name="Nelson K.E."/>
        </authorList>
    </citation>
    <scope>NUCLEOTIDE SEQUENCE [LARGE SCALE GENOMIC DNA]</scope>
    <source>
        <strain evidence="10">28L</strain>
    </source>
</reference>
<name>D3LVY1_9FIRM</name>
<feature type="transmembrane region" description="Helical" evidence="6">
    <location>
        <begin position="231"/>
        <end position="252"/>
    </location>
</feature>
<feature type="transmembrane region" description="Helical" evidence="6">
    <location>
        <begin position="177"/>
        <end position="195"/>
    </location>
</feature>
<dbReference type="STRING" id="699218.HMPREF0889_1138"/>
<evidence type="ECO:0000256" key="6">
    <source>
        <dbReference type="SAM" id="Phobius"/>
    </source>
</evidence>
<dbReference type="SUPFAM" id="SSF103481">
    <property type="entry name" value="Multidrug resistance efflux transporter EmrE"/>
    <property type="match status" value="2"/>
</dbReference>
<gene>
    <name evidence="8" type="ORF">HMPREF0889_1138</name>
    <name evidence="9" type="ORF">HMPREF1039_0169</name>
</gene>
<dbReference type="PANTHER" id="PTHR22911:SF6">
    <property type="entry name" value="SOLUTE CARRIER FAMILY 35 MEMBER G1"/>
    <property type="match status" value="1"/>
</dbReference>
<sequence>MTRMNKGVICMIFSALSFSVQNMIVKELSYTMGTGEIAFFRGLFSSIIILALMKAQGIHFSKEDRGTLLFRGVMGGSGMICLFIALGGMPLADVSILSQLSAFFVMIFAAVFLKEVMPRNSVLPLIIIVVGACLVVRPWNFSSFNVYSVFVLIQAICAAAAYTTISKLTGSGKHHQYEIVFYFLVCACLSGIILMGGHFQMPDEWEWFLYIMLGIITVIAQILMTDAYAYANPVIVSFVAYIAVFFNAFWGFVVFNEMMTFMTVAGGLCIIGGSMYLTKLKHDRLAHAEELTKHKES</sequence>
<proteinExistence type="inferred from homology"/>
<reference evidence="8" key="2">
    <citation type="submission" date="2009-12" db="EMBL/GenBank/DDBJ databases">
        <authorList>
            <person name="Madupu R."/>
            <person name="Durkin A.S."/>
            <person name="Torralba M."/>
            <person name="Methe B."/>
            <person name="Sutton G.G."/>
            <person name="Strausberg R.L."/>
            <person name="Nelson K.E."/>
        </authorList>
    </citation>
    <scope>NUCLEOTIDE SEQUENCE</scope>
    <source>
        <strain evidence="8">28L</strain>
    </source>
</reference>
<comment type="caution">
    <text evidence="8">The sequence shown here is derived from an EMBL/GenBank/DDBJ whole genome shotgun (WGS) entry which is preliminary data.</text>
</comment>
<dbReference type="Proteomes" id="UP000004018">
    <property type="component" value="Unassembled WGS sequence"/>
</dbReference>
<dbReference type="OrthoDB" id="9813604at2"/>
<dbReference type="InterPro" id="IPR000620">
    <property type="entry name" value="EamA_dom"/>
</dbReference>
<comment type="subcellular location">
    <subcellularLocation>
        <location evidence="1">Membrane</location>
        <topology evidence="1">Multi-pass membrane protein</topology>
    </subcellularLocation>
</comment>
<evidence type="ECO:0000259" key="7">
    <source>
        <dbReference type="Pfam" id="PF00892"/>
    </source>
</evidence>
<feature type="transmembrane region" description="Helical" evidence="6">
    <location>
        <begin position="38"/>
        <end position="56"/>
    </location>
</feature>
<evidence type="ECO:0000256" key="3">
    <source>
        <dbReference type="ARBA" id="ARBA00022692"/>
    </source>
</evidence>
<dbReference type="GO" id="GO:0016020">
    <property type="term" value="C:membrane"/>
    <property type="evidence" value="ECO:0007669"/>
    <property type="project" value="UniProtKB-SubCell"/>
</dbReference>
<comment type="similarity">
    <text evidence="2">Belongs to the EamA transporter family.</text>
</comment>
<evidence type="ECO:0000256" key="5">
    <source>
        <dbReference type="ARBA" id="ARBA00023136"/>
    </source>
</evidence>
<reference evidence="9 11" key="3">
    <citation type="submission" date="2011-04" db="EMBL/GenBank/DDBJ databases">
        <authorList>
            <person name="Harkins D.M."/>
            <person name="Madupu R."/>
            <person name="Durkin A.S."/>
            <person name="Torralba M."/>
            <person name="Methe B."/>
            <person name="Sutton G.G."/>
            <person name="Nelson K.E."/>
        </authorList>
    </citation>
    <scope>NUCLEOTIDE SEQUENCE [LARGE SCALE GENOMIC DNA]</scope>
    <source>
        <strain evidence="9 11">UPII 199-6</strain>
    </source>
</reference>
<evidence type="ECO:0000313" key="10">
    <source>
        <dbReference type="Proteomes" id="UP000003242"/>
    </source>
</evidence>
<feature type="transmembrane region" description="Helical" evidence="6">
    <location>
        <begin position="258"/>
        <end position="277"/>
    </location>
</feature>
<dbReference type="AlphaFoldDB" id="D3LVY1"/>
<keyword evidence="4 6" id="KW-1133">Transmembrane helix</keyword>
<evidence type="ECO:0000256" key="4">
    <source>
        <dbReference type="ARBA" id="ARBA00022989"/>
    </source>
</evidence>
<protein>
    <submittedName>
        <fullName evidence="8">Membrane protein</fullName>
    </submittedName>
</protein>
<dbReference type="InterPro" id="IPR037185">
    <property type="entry name" value="EmrE-like"/>
</dbReference>
<evidence type="ECO:0000313" key="9">
    <source>
        <dbReference type="EMBL" id="EGL42029.1"/>
    </source>
</evidence>
<keyword evidence="5 6" id="KW-0472">Membrane</keyword>